<accession>A0A7E4V1J8</accession>
<organism evidence="2 3">
    <name type="scientific">Panagrellus redivivus</name>
    <name type="common">Microworm</name>
    <dbReference type="NCBI Taxonomy" id="6233"/>
    <lineage>
        <taxon>Eukaryota</taxon>
        <taxon>Metazoa</taxon>
        <taxon>Ecdysozoa</taxon>
        <taxon>Nematoda</taxon>
        <taxon>Chromadorea</taxon>
        <taxon>Rhabditida</taxon>
        <taxon>Tylenchina</taxon>
        <taxon>Panagrolaimomorpha</taxon>
        <taxon>Panagrolaimoidea</taxon>
        <taxon>Panagrolaimidae</taxon>
        <taxon>Panagrellus</taxon>
    </lineage>
</organism>
<keyword evidence="1" id="KW-0812">Transmembrane</keyword>
<keyword evidence="1" id="KW-1133">Transmembrane helix</keyword>
<keyword evidence="1" id="KW-0472">Membrane</keyword>
<sequence length="69" mass="8054">MSGKRRLFTEMTVFALFLGGVHYAYYAIQNNPNLVPKNQQTELFYVRWLKQNVPALKNIGLKEDPKEHS</sequence>
<name>A0A7E4V1J8_PANRE</name>
<keyword evidence="2" id="KW-1185">Reference proteome</keyword>
<reference evidence="2" key="1">
    <citation type="journal article" date="2013" name="Genetics">
        <title>The draft genome and transcriptome of Panagrellus redivivus are shaped by the harsh demands of a free-living lifestyle.</title>
        <authorList>
            <person name="Srinivasan J."/>
            <person name="Dillman A.R."/>
            <person name="Macchietto M.G."/>
            <person name="Heikkinen L."/>
            <person name="Lakso M."/>
            <person name="Fracchia K.M."/>
            <person name="Antoshechkin I."/>
            <person name="Mortazavi A."/>
            <person name="Wong G."/>
            <person name="Sternberg P.W."/>
        </authorList>
    </citation>
    <scope>NUCLEOTIDE SEQUENCE [LARGE SCALE GENOMIC DNA]</scope>
    <source>
        <strain evidence="2">MT8872</strain>
    </source>
</reference>
<evidence type="ECO:0000256" key="1">
    <source>
        <dbReference type="SAM" id="Phobius"/>
    </source>
</evidence>
<dbReference type="AlphaFoldDB" id="A0A7E4V1J8"/>
<proteinExistence type="predicted"/>
<evidence type="ECO:0000313" key="2">
    <source>
        <dbReference type="Proteomes" id="UP000492821"/>
    </source>
</evidence>
<reference evidence="3" key="2">
    <citation type="submission" date="2020-10" db="UniProtKB">
        <authorList>
            <consortium name="WormBaseParasite"/>
        </authorList>
    </citation>
    <scope>IDENTIFICATION</scope>
</reference>
<protein>
    <submittedName>
        <fullName evidence="3">Small integral membrane protein 26</fullName>
    </submittedName>
</protein>
<dbReference type="Proteomes" id="UP000492821">
    <property type="component" value="Unassembled WGS sequence"/>
</dbReference>
<feature type="transmembrane region" description="Helical" evidence="1">
    <location>
        <begin position="7"/>
        <end position="28"/>
    </location>
</feature>
<dbReference type="WBParaSite" id="Pan_g15326.t1">
    <property type="protein sequence ID" value="Pan_g15326.t1"/>
    <property type="gene ID" value="Pan_g15326"/>
</dbReference>
<evidence type="ECO:0000313" key="3">
    <source>
        <dbReference type="WBParaSite" id="Pan_g15326.t1"/>
    </source>
</evidence>